<dbReference type="AlphaFoldDB" id="A0A916T4H9"/>
<dbReference type="Proteomes" id="UP000636793">
    <property type="component" value="Unassembled WGS sequence"/>
</dbReference>
<comment type="caution">
    <text evidence="2">The sequence shown here is derived from an EMBL/GenBank/DDBJ whole genome shotgun (WGS) entry which is preliminary data.</text>
</comment>
<dbReference type="Gene3D" id="1.20.120.450">
    <property type="entry name" value="dinb family like domain"/>
    <property type="match status" value="1"/>
</dbReference>
<protein>
    <recommendedName>
        <fullName evidence="1">Mycothiol-dependent maleylpyruvate isomerase metal-binding domain-containing protein</fullName>
    </recommendedName>
</protein>
<dbReference type="GO" id="GO:0046872">
    <property type="term" value="F:metal ion binding"/>
    <property type="evidence" value="ECO:0007669"/>
    <property type="project" value="InterPro"/>
</dbReference>
<dbReference type="EMBL" id="BMHI01000003">
    <property type="protein sequence ID" value="GGB30337.1"/>
    <property type="molecule type" value="Genomic_DNA"/>
</dbReference>
<organism evidence="2 3">
    <name type="scientific">Flexivirga endophytica</name>
    <dbReference type="NCBI Taxonomy" id="1849103"/>
    <lineage>
        <taxon>Bacteria</taxon>
        <taxon>Bacillati</taxon>
        <taxon>Actinomycetota</taxon>
        <taxon>Actinomycetes</taxon>
        <taxon>Micrococcales</taxon>
        <taxon>Dermacoccaceae</taxon>
        <taxon>Flexivirga</taxon>
    </lineage>
</organism>
<reference evidence="2" key="2">
    <citation type="submission" date="2020-09" db="EMBL/GenBank/DDBJ databases">
        <authorList>
            <person name="Sun Q."/>
            <person name="Zhou Y."/>
        </authorList>
    </citation>
    <scope>NUCLEOTIDE SEQUENCE</scope>
    <source>
        <strain evidence="2">CGMCC 1.15085</strain>
    </source>
</reference>
<accession>A0A916T4H9</accession>
<dbReference type="Pfam" id="PF11716">
    <property type="entry name" value="MDMPI_N"/>
    <property type="match status" value="1"/>
</dbReference>
<sequence>MVTAYAGTTQAVLELGMTCRPDDFDLPTQCPGWTVKDQISHVAGVEAPLAGGPEDDADVPDHPWIRHDTGRFMERAVQTRRPRTGHEVVQELAHVLPRRVRALRDPELTLDSPMPALVGGTGTIGAQLPRRIIDIWCHEQDLREALDRPGNLDSAAAAAFVTAVLNAFPRRAARAGLEPGTSVIIECTGPVLAREGVRITRTSDGSLQAEALFSGQAHVDETDDSTGEIIVVPPGSMTTIRLTTEALTRRGAGRVPTADLRYAVEGDEDIAARVLDVLAITP</sequence>
<evidence type="ECO:0000313" key="2">
    <source>
        <dbReference type="EMBL" id="GGB30337.1"/>
    </source>
</evidence>
<evidence type="ECO:0000313" key="3">
    <source>
        <dbReference type="Proteomes" id="UP000636793"/>
    </source>
</evidence>
<dbReference type="SUPFAM" id="SSF109854">
    <property type="entry name" value="DinB/YfiT-like putative metalloenzymes"/>
    <property type="match status" value="1"/>
</dbReference>
<dbReference type="InterPro" id="IPR017517">
    <property type="entry name" value="Maleyloyr_isom"/>
</dbReference>
<gene>
    <name evidence="2" type="ORF">GCM10011492_20970</name>
</gene>
<dbReference type="InterPro" id="IPR024344">
    <property type="entry name" value="MDMPI_metal-binding"/>
</dbReference>
<proteinExistence type="predicted"/>
<dbReference type="NCBIfam" id="TIGR03083">
    <property type="entry name" value="maleylpyruvate isomerase family mycothiol-dependent enzyme"/>
    <property type="match status" value="1"/>
</dbReference>
<reference evidence="2" key="1">
    <citation type="journal article" date="2014" name="Int. J. Syst. Evol. Microbiol.">
        <title>Complete genome sequence of Corynebacterium casei LMG S-19264T (=DSM 44701T), isolated from a smear-ripened cheese.</title>
        <authorList>
            <consortium name="US DOE Joint Genome Institute (JGI-PGF)"/>
            <person name="Walter F."/>
            <person name="Albersmeier A."/>
            <person name="Kalinowski J."/>
            <person name="Ruckert C."/>
        </authorList>
    </citation>
    <scope>NUCLEOTIDE SEQUENCE</scope>
    <source>
        <strain evidence="2">CGMCC 1.15085</strain>
    </source>
</reference>
<dbReference type="InterPro" id="IPR034660">
    <property type="entry name" value="DinB/YfiT-like"/>
</dbReference>
<keyword evidence="3" id="KW-1185">Reference proteome</keyword>
<name>A0A916T4H9_9MICO</name>
<evidence type="ECO:0000259" key="1">
    <source>
        <dbReference type="Pfam" id="PF11716"/>
    </source>
</evidence>
<feature type="domain" description="Mycothiol-dependent maleylpyruvate isomerase metal-binding" evidence="1">
    <location>
        <begin position="9"/>
        <end position="143"/>
    </location>
</feature>